<feature type="chain" id="PRO_5016049470" description="PBCV-specific basic adaptor domain-containing protein" evidence="2">
    <location>
        <begin position="25"/>
        <end position="118"/>
    </location>
</feature>
<keyword evidence="2" id="KW-0732">Signal</keyword>
<dbReference type="EMBL" id="MZXV01000001">
    <property type="protein sequence ID" value="PZV40551.1"/>
    <property type="molecule type" value="Genomic_DNA"/>
</dbReference>
<proteinExistence type="predicted"/>
<feature type="compositionally biased region" description="Gly residues" evidence="1">
    <location>
        <begin position="62"/>
        <end position="72"/>
    </location>
</feature>
<accession>A0A2W7CE65</accession>
<evidence type="ECO:0000256" key="2">
    <source>
        <dbReference type="SAM" id="SignalP"/>
    </source>
</evidence>
<dbReference type="Proteomes" id="UP000248616">
    <property type="component" value="Unassembled WGS sequence"/>
</dbReference>
<reference evidence="4" key="1">
    <citation type="submission" date="2017-03" db="EMBL/GenBank/DDBJ databases">
        <authorList>
            <person name="Safronova V.I."/>
            <person name="Sazanova A.L."/>
            <person name="Chirak E.R."/>
        </authorList>
    </citation>
    <scope>NUCLEOTIDE SEQUENCE [LARGE SCALE GENOMIC DNA]</scope>
    <source>
        <strain evidence="4">Ach-343</strain>
    </source>
</reference>
<dbReference type="OrthoDB" id="7027094at2"/>
<name>A0A2W7CE65_9HYPH</name>
<evidence type="ECO:0000313" key="3">
    <source>
        <dbReference type="EMBL" id="PZV40551.1"/>
    </source>
</evidence>
<evidence type="ECO:0008006" key="5">
    <source>
        <dbReference type="Google" id="ProtNLM"/>
    </source>
</evidence>
<keyword evidence="4" id="KW-1185">Reference proteome</keyword>
<dbReference type="AlphaFoldDB" id="A0A2W7CE65"/>
<comment type="caution">
    <text evidence="3">The sequence shown here is derived from an EMBL/GenBank/DDBJ whole genome shotgun (WGS) entry which is preliminary data.</text>
</comment>
<gene>
    <name evidence="3" type="ORF">B5V02_00495</name>
</gene>
<protein>
    <recommendedName>
        <fullName evidence="5">PBCV-specific basic adaptor domain-containing protein</fullName>
    </recommendedName>
</protein>
<evidence type="ECO:0000256" key="1">
    <source>
        <dbReference type="SAM" id="MobiDB-lite"/>
    </source>
</evidence>
<evidence type="ECO:0000313" key="4">
    <source>
        <dbReference type="Proteomes" id="UP000248616"/>
    </source>
</evidence>
<sequence length="118" mass="12043">MGKFLAVLLFGASLSVLPVQPSQASNTPCSGHKGGVAHCQGRTFVCNDGSVSASKRDCSADKGGGSSQGLGLVGNEDADMTPTDNQSECSCRSGHFCTGPRGGHYCITDGGAKSYLRK</sequence>
<feature type="region of interest" description="Disordered" evidence="1">
    <location>
        <begin position="56"/>
        <end position="86"/>
    </location>
</feature>
<organism evidence="3 4">
    <name type="scientific">Mesorhizobium kowhaii</name>
    <dbReference type="NCBI Taxonomy" id="1300272"/>
    <lineage>
        <taxon>Bacteria</taxon>
        <taxon>Pseudomonadati</taxon>
        <taxon>Pseudomonadota</taxon>
        <taxon>Alphaproteobacteria</taxon>
        <taxon>Hyphomicrobiales</taxon>
        <taxon>Phyllobacteriaceae</taxon>
        <taxon>Mesorhizobium</taxon>
    </lineage>
</organism>
<feature type="signal peptide" evidence="2">
    <location>
        <begin position="1"/>
        <end position="24"/>
    </location>
</feature>